<accession>A0A194AB22</accession>
<dbReference type="AlphaFoldDB" id="A0A194AB22"/>
<evidence type="ECO:0000313" key="3">
    <source>
        <dbReference type="Proteomes" id="UP000095200"/>
    </source>
</evidence>
<sequence length="236" mass="27210">MNKDQYLREGIKKIYGSKLPEIMVFGDSHALMWSGLLDEVAKDTRTSICFYGAEGTPTFFSIPVQKAQGTRYFTADEKYVFDTSRLRCLKEWKPKIVIIAARWSNKNIEKTQDLLEYIGTIGSQVFLIEDPPELFFGDKNAPQYLSFLGIVPKKGTMRYIQHVHNPDYEKGRSLIRTISKKYSYCHIIPTADLYINNDMTLVVKDNDCLYIDDDHLSTQGSLIAYTRILNYLSLFI</sequence>
<name>A0A194AB22_9BACT</name>
<dbReference type="EMBL" id="BDFE01000004">
    <property type="protein sequence ID" value="GAU07377.1"/>
    <property type="molecule type" value="Genomic_DNA"/>
</dbReference>
<keyword evidence="3" id="KW-1185">Reference proteome</keyword>
<reference evidence="3" key="1">
    <citation type="submission" date="2016-06" db="EMBL/GenBank/DDBJ databases">
        <title>Draft genome sequence of Desulfoplanes formicivorans strain Pf12B.</title>
        <authorList>
            <person name="Watanabe M."/>
            <person name="Kojima H."/>
            <person name="Fukui M."/>
        </authorList>
    </citation>
    <scope>NUCLEOTIDE SEQUENCE [LARGE SCALE GENOMIC DNA]</scope>
    <source>
        <strain evidence="3">Pf12B</strain>
    </source>
</reference>
<evidence type="ECO:0000313" key="2">
    <source>
        <dbReference type="EMBL" id="GAU07377.1"/>
    </source>
</evidence>
<feature type="domain" description="SGNH" evidence="1">
    <location>
        <begin position="17"/>
        <end position="222"/>
    </location>
</feature>
<dbReference type="SUPFAM" id="SSF52266">
    <property type="entry name" value="SGNH hydrolase"/>
    <property type="match status" value="1"/>
</dbReference>
<evidence type="ECO:0000259" key="1">
    <source>
        <dbReference type="Pfam" id="PF19040"/>
    </source>
</evidence>
<proteinExistence type="predicted"/>
<dbReference type="InterPro" id="IPR043968">
    <property type="entry name" value="SGNH"/>
</dbReference>
<dbReference type="Proteomes" id="UP000095200">
    <property type="component" value="Unassembled WGS sequence"/>
</dbReference>
<comment type="caution">
    <text evidence="2">The sequence shown here is derived from an EMBL/GenBank/DDBJ whole genome shotgun (WGS) entry which is preliminary data.</text>
</comment>
<protein>
    <recommendedName>
        <fullName evidence="1">SGNH domain-containing protein</fullName>
    </recommendedName>
</protein>
<gene>
    <name evidence="2" type="ORF">DPF_0055</name>
</gene>
<organism evidence="2 3">
    <name type="scientific">Desulfoplanes formicivorans</name>
    <dbReference type="NCBI Taxonomy" id="1592317"/>
    <lineage>
        <taxon>Bacteria</taxon>
        <taxon>Pseudomonadati</taxon>
        <taxon>Thermodesulfobacteriota</taxon>
        <taxon>Desulfovibrionia</taxon>
        <taxon>Desulfovibrionales</taxon>
        <taxon>Desulfoplanaceae</taxon>
        <taxon>Desulfoplanes</taxon>
    </lineage>
</organism>
<dbReference type="STRING" id="1592317.DPF_0055"/>
<dbReference type="Pfam" id="PF19040">
    <property type="entry name" value="SGNH"/>
    <property type="match status" value="1"/>
</dbReference>